<feature type="compositionally biased region" description="Pro residues" evidence="5">
    <location>
        <begin position="386"/>
        <end position="396"/>
    </location>
</feature>
<gene>
    <name evidence="8 9 10 11" type="primary">LOC113729729</name>
</gene>
<feature type="compositionally biased region" description="Low complexity" evidence="5">
    <location>
        <begin position="197"/>
        <end position="217"/>
    </location>
</feature>
<feature type="compositionally biased region" description="Basic and acidic residues" evidence="5">
    <location>
        <begin position="783"/>
        <end position="804"/>
    </location>
</feature>
<dbReference type="SUPFAM" id="SSF57850">
    <property type="entry name" value="RING/U-box"/>
    <property type="match status" value="1"/>
</dbReference>
<feature type="compositionally biased region" description="Low complexity" evidence="5">
    <location>
        <begin position="429"/>
        <end position="438"/>
    </location>
</feature>
<dbReference type="Gene3D" id="3.30.40.10">
    <property type="entry name" value="Zinc/RING finger domain, C3HC4 (zinc finger)"/>
    <property type="match status" value="1"/>
</dbReference>
<feature type="compositionally biased region" description="Pro residues" evidence="5">
    <location>
        <begin position="526"/>
        <end position="536"/>
    </location>
</feature>
<evidence type="ECO:0000313" key="10">
    <source>
        <dbReference type="RefSeq" id="XP_027109823.2"/>
    </source>
</evidence>
<feature type="compositionally biased region" description="Low complexity" evidence="5">
    <location>
        <begin position="273"/>
        <end position="304"/>
    </location>
</feature>
<dbReference type="PROSITE" id="PS00518">
    <property type="entry name" value="ZF_RING_1"/>
    <property type="match status" value="1"/>
</dbReference>
<dbReference type="SUPFAM" id="SSF49599">
    <property type="entry name" value="TRAF domain-like"/>
    <property type="match status" value="1"/>
</dbReference>
<feature type="region of interest" description="Disordered" evidence="5">
    <location>
        <begin position="340"/>
        <end position="416"/>
    </location>
</feature>
<dbReference type="RefSeq" id="XP_027109823.2">
    <property type="nucleotide sequence ID" value="XM_027254022.2"/>
</dbReference>
<organism evidence="7 10">
    <name type="scientific">Coffea arabica</name>
    <name type="common">Arabian coffee</name>
    <dbReference type="NCBI Taxonomy" id="13443"/>
    <lineage>
        <taxon>Eukaryota</taxon>
        <taxon>Viridiplantae</taxon>
        <taxon>Streptophyta</taxon>
        <taxon>Embryophyta</taxon>
        <taxon>Tracheophyta</taxon>
        <taxon>Spermatophyta</taxon>
        <taxon>Magnoliopsida</taxon>
        <taxon>eudicotyledons</taxon>
        <taxon>Gunneridae</taxon>
        <taxon>Pentapetalae</taxon>
        <taxon>asterids</taxon>
        <taxon>lamiids</taxon>
        <taxon>Gentianales</taxon>
        <taxon>Rubiaceae</taxon>
        <taxon>Ixoroideae</taxon>
        <taxon>Gardenieae complex</taxon>
        <taxon>Bertiereae - Coffeeae clade</taxon>
        <taxon>Coffeeae</taxon>
        <taxon>Coffea</taxon>
    </lineage>
</organism>
<dbReference type="PANTHER" id="PTHR37393:SF1">
    <property type="entry name" value="AT-RICH INTERACTIVE DOMAIN-CONTAINING PROTEIN 1A-LIKE"/>
    <property type="match status" value="1"/>
</dbReference>
<feature type="compositionally biased region" description="Polar residues" evidence="5">
    <location>
        <begin position="875"/>
        <end position="887"/>
    </location>
</feature>
<evidence type="ECO:0000256" key="3">
    <source>
        <dbReference type="ARBA" id="ARBA00022833"/>
    </source>
</evidence>
<feature type="compositionally biased region" description="Low complexity" evidence="5">
    <location>
        <begin position="340"/>
        <end position="350"/>
    </location>
</feature>
<evidence type="ECO:0000259" key="6">
    <source>
        <dbReference type="PROSITE" id="PS50089"/>
    </source>
</evidence>
<dbReference type="PANTHER" id="PTHR37393">
    <property type="entry name" value="AT-RICH INTERACTIVE DOMAIN-CONTAINING PROTEIN 1A-LIKE"/>
    <property type="match status" value="1"/>
</dbReference>
<evidence type="ECO:0000256" key="2">
    <source>
        <dbReference type="ARBA" id="ARBA00022771"/>
    </source>
</evidence>
<keyword evidence="7" id="KW-1185">Reference proteome</keyword>
<evidence type="ECO:0000313" key="8">
    <source>
        <dbReference type="RefSeq" id="XP_027109807.2"/>
    </source>
</evidence>
<evidence type="ECO:0000256" key="4">
    <source>
        <dbReference type="PROSITE-ProRule" id="PRU00175"/>
    </source>
</evidence>
<dbReference type="OrthoDB" id="9049620at2759"/>
<keyword evidence="2 4" id="KW-0863">Zinc-finger</keyword>
<feature type="compositionally biased region" description="Polar residues" evidence="5">
    <location>
        <begin position="514"/>
        <end position="524"/>
    </location>
</feature>
<dbReference type="InterPro" id="IPR001841">
    <property type="entry name" value="Znf_RING"/>
</dbReference>
<dbReference type="SMART" id="SM00184">
    <property type="entry name" value="RING"/>
    <property type="match status" value="1"/>
</dbReference>
<dbReference type="GO" id="GO:0008270">
    <property type="term" value="F:zinc ion binding"/>
    <property type="evidence" value="ECO:0007669"/>
    <property type="project" value="UniProtKB-KW"/>
</dbReference>
<evidence type="ECO:0000256" key="1">
    <source>
        <dbReference type="ARBA" id="ARBA00022723"/>
    </source>
</evidence>
<feature type="region of interest" description="Disordered" evidence="5">
    <location>
        <begin position="654"/>
        <end position="703"/>
    </location>
</feature>
<feature type="region of interest" description="Disordered" evidence="5">
    <location>
        <begin position="595"/>
        <end position="630"/>
    </location>
</feature>
<feature type="region of interest" description="Disordered" evidence="5">
    <location>
        <begin position="873"/>
        <end position="930"/>
    </location>
</feature>
<feature type="compositionally biased region" description="Low complexity" evidence="5">
    <location>
        <begin position="375"/>
        <end position="385"/>
    </location>
</feature>
<reference evidence="8 9" key="2">
    <citation type="submission" date="2025-05" db="UniProtKB">
        <authorList>
            <consortium name="RefSeq"/>
        </authorList>
    </citation>
    <scope>IDENTIFICATION</scope>
    <source>
        <tissue evidence="8 9">Leaves</tissue>
    </source>
</reference>
<dbReference type="RefSeq" id="XP_071934754.1">
    <property type="nucleotide sequence ID" value="XM_072078653.1"/>
</dbReference>
<accession>A0A6P6W3A0</accession>
<feature type="region of interest" description="Disordered" evidence="5">
    <location>
        <begin position="171"/>
        <end position="217"/>
    </location>
</feature>
<dbReference type="RefSeq" id="XP_027109814.2">
    <property type="nucleotide sequence ID" value="XM_027254013.2"/>
</dbReference>
<feature type="compositionally biased region" description="Basic and acidic residues" evidence="5">
    <location>
        <begin position="821"/>
        <end position="858"/>
    </location>
</feature>
<feature type="compositionally biased region" description="Polar residues" evidence="5">
    <location>
        <begin position="470"/>
        <end position="479"/>
    </location>
</feature>
<dbReference type="GeneID" id="113729729"/>
<feature type="compositionally biased region" description="Pro residues" evidence="5">
    <location>
        <begin position="498"/>
        <end position="508"/>
    </location>
</feature>
<dbReference type="RefSeq" id="XP_027109807.2">
    <property type="nucleotide sequence ID" value="XM_027254006.2"/>
</dbReference>
<evidence type="ECO:0000256" key="5">
    <source>
        <dbReference type="SAM" id="MobiDB-lite"/>
    </source>
</evidence>
<feature type="compositionally biased region" description="Polar residues" evidence="5">
    <location>
        <begin position="358"/>
        <end position="368"/>
    </location>
</feature>
<evidence type="ECO:0000313" key="7">
    <source>
        <dbReference type="Proteomes" id="UP001652660"/>
    </source>
</evidence>
<feature type="compositionally biased region" description="Polar residues" evidence="5">
    <location>
        <begin position="595"/>
        <end position="619"/>
    </location>
</feature>
<feature type="region of interest" description="Disordered" evidence="5">
    <location>
        <begin position="778"/>
        <end position="858"/>
    </location>
</feature>
<keyword evidence="3" id="KW-0862">Zinc</keyword>
<proteinExistence type="predicted"/>
<feature type="compositionally biased region" description="Low complexity" evidence="5">
    <location>
        <begin position="397"/>
        <end position="416"/>
    </location>
</feature>
<dbReference type="InterPro" id="IPR017907">
    <property type="entry name" value="Znf_RING_CS"/>
</dbReference>
<feature type="compositionally biased region" description="Low complexity" evidence="5">
    <location>
        <begin position="664"/>
        <end position="686"/>
    </location>
</feature>
<name>A0A6P6W3A0_COFAR</name>
<feature type="domain" description="RING-type" evidence="6">
    <location>
        <begin position="20"/>
        <end position="59"/>
    </location>
</feature>
<dbReference type="InterPro" id="IPR013083">
    <property type="entry name" value="Znf_RING/FYVE/PHD"/>
</dbReference>
<feature type="region of interest" description="Disordered" evidence="5">
    <location>
        <begin position="1348"/>
        <end position="1380"/>
    </location>
</feature>
<feature type="compositionally biased region" description="Low complexity" evidence="5">
    <location>
        <begin position="456"/>
        <end position="468"/>
    </location>
</feature>
<sequence length="1380" mass="150197">MGFDIECIIDIQKYPGEYFCPVCRTLVYPNEALQSQCTHLYCKPCLAHVANNTRACPYDGYLVTESDSKLLIESDKALAENIGKVKVRCLYHRSGCTWEGPLSECTLHCSGCSFGSSPVICNRCGVQIVHRQVHDHAQSCPGVYQVQQADAAQVVASSGLTAATGAANQNQATSQAGAPTSKAQISHIAPPPLVPGQNSNQQANANSQAPATAPTTDQWYQQQYQQYYQQYAGYDPYQQAYTQYYPYQQLAVQQYPPQVLGQQPQIQVYAQAAAQVQPPSSSQPQVHPQTQSQPLNPGQPIAQAQPPPQPHPVQSQIKTQAQVQPHGATLIHSQPLAPQGQNQVQANPQQLPHPAVQSHAQIPAQANSIPGLPAPQTQHYNQPQAQPQPQPHPVQPQPQHVQAQYQQPHLPMHHPQPSLVHLQSHMLTQTQPQAQPQPQSQPHPQLQPQPQPQVQPQPQLQPHLRPSLPNQPTVPSAQPQPLPSSGHAVSGYQSYLQPQPPQQQPIPAHPASVSLPSGQMQGQVFPQPPLMRPPSQVPVLNQQQAQFQSQVQVSSMTTTQQQQFHPQPPQLSHPNQQHPVIHSNQHGLPQQYAQQQPFSNSAQGQLSHHNLVQQQSQLHPQGPPPMMQQSFNAYPQLQQNVANASVVQSQQPHNYVGRPLMPHQGAPSQPQPFQQSSSGFISGAQIRPGQFGPYQQSPNQNYANKTNNQLLTASDQQILQSGMTSTSGVLLRQGDGVSDKTNVVFEAGLPSQNDAEKVANASRVDSVEMKPLKSDVGISYEQDAARESTENSRKSESLVRDAGSELHGGIDGSGQPLTKLPLKEERVGYSLEHSSDVKSNEVAKQRDTIGDVRTDDVEPHKDQKAIFVKAGDESLQASTGPVNQQKSAGPLILQSGPPVGPPSRTQLPGYPAMPGRPQGSGLLPQPRQPLNSNEQFQSPLLRQPHDVLPGGIPALGSTATFGRAPVPFGPPQGPALTALPPGSADPRGGIMGRAPQHGPAETEMLPKQRQSHFDGEHTKIPGSFERGPLGHPSGVEPNALRMNGKLGLEKSSLGSQDDRFKALPGEHLNPFTREPTWPRDLGSRPLDRGPHGLNYDARPTLDSAGGGPASRMLPPFHPSGGPGMARHDVEHLVPRSPDREYLGMKAHSHGEGSRRNLPLDPQGNPILETRFLPLPGYQQRGDHEGPEALRYGEHRVPGPQDHIRRTDLFGQDIPPSHFRRGELLGPGNSTSNFGPFPGHTQMGEISGPTNLPHNFQYGEPFAGDKPGGQQLGEPGSRGSFSLQGFPSDGPYAGDMSTFDNSRKRKNMSMGWCRICKVDCETVEGLDRHSQSREHQKMSLDMVMSIKLQNKKKFKASNDRGGRELGNKKRNIGQEGRGKKP</sequence>
<evidence type="ECO:0000313" key="11">
    <source>
        <dbReference type="RefSeq" id="XP_071934754.1"/>
    </source>
</evidence>
<feature type="compositionally biased region" description="Polar residues" evidence="5">
    <location>
        <begin position="572"/>
        <end position="583"/>
    </location>
</feature>
<reference evidence="7" key="1">
    <citation type="journal article" date="2025" name="Foods">
        <title>Unveiling the Microbial Signatures of Arabica Coffee Cherries: Insights into Ripeness Specific Diversity, Functional Traits, and Implications for Quality and Safety.</title>
        <authorList>
            <consortium name="RefSeq"/>
            <person name="Tenea G.N."/>
            <person name="Cifuentes V."/>
            <person name="Reyes P."/>
            <person name="Cevallos-Vallejos M."/>
        </authorList>
    </citation>
    <scope>NUCLEOTIDE SEQUENCE [LARGE SCALE GENOMIC DNA]</scope>
</reference>
<evidence type="ECO:0000313" key="9">
    <source>
        <dbReference type="RefSeq" id="XP_027109814.2"/>
    </source>
</evidence>
<feature type="compositionally biased region" description="Pro residues" evidence="5">
    <location>
        <begin position="439"/>
        <end position="455"/>
    </location>
</feature>
<dbReference type="Proteomes" id="UP001652660">
    <property type="component" value="Chromosome 1c"/>
</dbReference>
<feature type="compositionally biased region" description="Low complexity" evidence="5">
    <location>
        <begin position="542"/>
        <end position="565"/>
    </location>
</feature>
<feature type="region of interest" description="Disordered" evidence="5">
    <location>
        <begin position="273"/>
        <end position="327"/>
    </location>
</feature>
<feature type="compositionally biased region" description="Polar residues" evidence="5">
    <location>
        <begin position="693"/>
        <end position="703"/>
    </location>
</feature>
<keyword evidence="1" id="KW-0479">Metal-binding</keyword>
<feature type="region of interest" description="Disordered" evidence="5">
    <location>
        <begin position="429"/>
        <end position="583"/>
    </location>
</feature>
<protein>
    <submittedName>
        <fullName evidence="8 9">Uncharacterized protein isoform X1</fullName>
    </submittedName>
</protein>
<feature type="compositionally biased region" description="Basic and acidic residues" evidence="5">
    <location>
        <begin position="1355"/>
        <end position="1366"/>
    </location>
</feature>
<dbReference type="PROSITE" id="PS50089">
    <property type="entry name" value="ZF_RING_2"/>
    <property type="match status" value="1"/>
</dbReference>